<dbReference type="SUPFAM" id="SSF50044">
    <property type="entry name" value="SH3-domain"/>
    <property type="match status" value="1"/>
</dbReference>
<feature type="region of interest" description="Disordered" evidence="3">
    <location>
        <begin position="180"/>
        <end position="248"/>
    </location>
</feature>
<dbReference type="InterPro" id="IPR007461">
    <property type="entry name" value="Ysc84_actin-binding"/>
</dbReference>
<dbReference type="PRINTS" id="PR00452">
    <property type="entry name" value="SH3DOMAIN"/>
</dbReference>
<dbReference type="Pfam" id="PF00018">
    <property type="entry name" value="SH3_1"/>
    <property type="match status" value="1"/>
</dbReference>
<comment type="caution">
    <text evidence="5">The sequence shown here is derived from an EMBL/GenBank/DDBJ whole genome shotgun (WGS) entry which is preliminary data.</text>
</comment>
<proteinExistence type="predicted"/>
<dbReference type="GO" id="GO:0035091">
    <property type="term" value="F:phosphatidylinositol binding"/>
    <property type="evidence" value="ECO:0007669"/>
    <property type="project" value="TreeGrafter"/>
</dbReference>
<dbReference type="FunFam" id="2.30.30.40:FF:000100">
    <property type="entry name" value="SH3 domain-containing YSC84-like protein 1"/>
    <property type="match status" value="1"/>
</dbReference>
<sequence length="312" mass="33286">LIPPSILANAHGLMFIRLYRGGFMVSAKKGTGVIIARLPDGSWSAPSGISMGALGFGHQAGVEVIDSIIVMNYRGAVKAFFDGGGQMQLGASMSISAGPLGRAADVAASTANGQHISATYAYSSSKGLFAGYSFEGSKISERVNTNAAFYGRNINAREILTGGVARPPQAQRLYDMLTSLGAGPRPGLPFAPKKGRMSMPPPQQQQHPSFYNNQQHPSQGSFHQPQSPYQSTPPPPQQFNNNPPGMGGAAMEQMTVVIAKYDFNGEQPGDLTFSAGDHIIVTQRKGDRQAWWEGEIGSRKGMFPANYTEDMS</sequence>
<protein>
    <recommendedName>
        <fullName evidence="4">SH3 domain-containing protein</fullName>
    </recommendedName>
</protein>
<reference evidence="5" key="2">
    <citation type="submission" date="2023-02" db="EMBL/GenBank/DDBJ databases">
        <authorList>
            <consortium name="DOE Joint Genome Institute"/>
            <person name="Mondo S.J."/>
            <person name="Chang Y."/>
            <person name="Wang Y."/>
            <person name="Ahrendt S."/>
            <person name="Andreopoulos W."/>
            <person name="Barry K."/>
            <person name="Beard J."/>
            <person name="Benny G.L."/>
            <person name="Blankenship S."/>
            <person name="Bonito G."/>
            <person name="Cuomo C."/>
            <person name="Desiro A."/>
            <person name="Gervers K.A."/>
            <person name="Hundley H."/>
            <person name="Kuo A."/>
            <person name="LaButti K."/>
            <person name="Lang B.F."/>
            <person name="Lipzen A."/>
            <person name="O'Donnell K."/>
            <person name="Pangilinan J."/>
            <person name="Reynolds N."/>
            <person name="Sandor L."/>
            <person name="Smith M.W."/>
            <person name="Tsang A."/>
            <person name="Grigoriev I.V."/>
            <person name="Stajich J.E."/>
            <person name="Spatafora J.W."/>
        </authorList>
    </citation>
    <scope>NUCLEOTIDE SEQUENCE</scope>
    <source>
        <strain evidence="5">RSA 2281</strain>
    </source>
</reference>
<evidence type="ECO:0000313" key="5">
    <source>
        <dbReference type="EMBL" id="KAI9278352.1"/>
    </source>
</evidence>
<dbReference type="PANTHER" id="PTHR15629">
    <property type="entry name" value="SH3YL1 PROTEIN"/>
    <property type="match status" value="1"/>
</dbReference>
<evidence type="ECO:0000256" key="1">
    <source>
        <dbReference type="ARBA" id="ARBA00022443"/>
    </source>
</evidence>
<gene>
    <name evidence="5" type="ORF">BDA99DRAFT_428789</name>
</gene>
<dbReference type="InterPro" id="IPR036028">
    <property type="entry name" value="SH3-like_dom_sf"/>
</dbReference>
<feature type="non-terminal residue" evidence="5">
    <location>
        <position position="312"/>
    </location>
</feature>
<reference evidence="5" key="1">
    <citation type="journal article" date="2022" name="IScience">
        <title>Evolution of zygomycete secretomes and the origins of terrestrial fungal ecologies.</title>
        <authorList>
            <person name="Chang Y."/>
            <person name="Wang Y."/>
            <person name="Mondo S."/>
            <person name="Ahrendt S."/>
            <person name="Andreopoulos W."/>
            <person name="Barry K."/>
            <person name="Beard J."/>
            <person name="Benny G.L."/>
            <person name="Blankenship S."/>
            <person name="Bonito G."/>
            <person name="Cuomo C."/>
            <person name="Desiro A."/>
            <person name="Gervers K.A."/>
            <person name="Hundley H."/>
            <person name="Kuo A."/>
            <person name="LaButti K."/>
            <person name="Lang B.F."/>
            <person name="Lipzen A."/>
            <person name="O'Donnell K."/>
            <person name="Pangilinan J."/>
            <person name="Reynolds N."/>
            <person name="Sandor L."/>
            <person name="Smith M.E."/>
            <person name="Tsang A."/>
            <person name="Grigoriev I.V."/>
            <person name="Stajich J.E."/>
            <person name="Spatafora J.W."/>
        </authorList>
    </citation>
    <scope>NUCLEOTIDE SEQUENCE</scope>
    <source>
        <strain evidence="5">RSA 2281</strain>
    </source>
</reference>
<name>A0AAD5PK80_9FUNG</name>
<dbReference type="InterPro" id="IPR001452">
    <property type="entry name" value="SH3_domain"/>
</dbReference>
<dbReference type="SMART" id="SM00326">
    <property type="entry name" value="SH3"/>
    <property type="match status" value="1"/>
</dbReference>
<dbReference type="Gene3D" id="2.30.30.40">
    <property type="entry name" value="SH3 Domains"/>
    <property type="match status" value="1"/>
</dbReference>
<dbReference type="Pfam" id="PF04366">
    <property type="entry name" value="Ysc84"/>
    <property type="match status" value="1"/>
</dbReference>
<dbReference type="InterPro" id="IPR051702">
    <property type="entry name" value="SH3_domain_YSC84-like"/>
</dbReference>
<evidence type="ECO:0000256" key="3">
    <source>
        <dbReference type="SAM" id="MobiDB-lite"/>
    </source>
</evidence>
<dbReference type="EMBL" id="JAIXMP010000001">
    <property type="protein sequence ID" value="KAI9278352.1"/>
    <property type="molecule type" value="Genomic_DNA"/>
</dbReference>
<organism evidence="5 6">
    <name type="scientific">Phascolomyces articulosus</name>
    <dbReference type="NCBI Taxonomy" id="60185"/>
    <lineage>
        <taxon>Eukaryota</taxon>
        <taxon>Fungi</taxon>
        <taxon>Fungi incertae sedis</taxon>
        <taxon>Mucoromycota</taxon>
        <taxon>Mucoromycotina</taxon>
        <taxon>Mucoromycetes</taxon>
        <taxon>Mucorales</taxon>
        <taxon>Lichtheimiaceae</taxon>
        <taxon>Phascolomyces</taxon>
    </lineage>
</organism>
<evidence type="ECO:0000256" key="2">
    <source>
        <dbReference type="PROSITE-ProRule" id="PRU00192"/>
    </source>
</evidence>
<dbReference type="GO" id="GO:0051666">
    <property type="term" value="P:actin cortical patch localization"/>
    <property type="evidence" value="ECO:0007669"/>
    <property type="project" value="UniProtKB-ARBA"/>
</dbReference>
<dbReference type="AlphaFoldDB" id="A0AAD5PK80"/>
<keyword evidence="6" id="KW-1185">Reference proteome</keyword>
<feature type="domain" description="SH3" evidence="4">
    <location>
        <begin position="252"/>
        <end position="312"/>
    </location>
</feature>
<dbReference type="PANTHER" id="PTHR15629:SF2">
    <property type="entry name" value="SH3 DOMAIN-CONTAINING YSC84-LIKE PROTEIN 1"/>
    <property type="match status" value="1"/>
</dbReference>
<feature type="compositionally biased region" description="Polar residues" evidence="3">
    <location>
        <begin position="209"/>
        <end position="223"/>
    </location>
</feature>
<dbReference type="Proteomes" id="UP001209540">
    <property type="component" value="Unassembled WGS sequence"/>
</dbReference>
<evidence type="ECO:0000259" key="4">
    <source>
        <dbReference type="PROSITE" id="PS50002"/>
    </source>
</evidence>
<dbReference type="PROSITE" id="PS50002">
    <property type="entry name" value="SH3"/>
    <property type="match status" value="1"/>
</dbReference>
<evidence type="ECO:0000313" key="6">
    <source>
        <dbReference type="Proteomes" id="UP001209540"/>
    </source>
</evidence>
<accession>A0AAD5PK80</accession>
<keyword evidence="1 2" id="KW-0728">SH3 domain</keyword>